<dbReference type="InterPro" id="IPR045344">
    <property type="entry name" value="C-JID"/>
</dbReference>
<dbReference type="InterPro" id="IPR027417">
    <property type="entry name" value="P-loop_NTPase"/>
</dbReference>
<dbReference type="SUPFAM" id="SSF52058">
    <property type="entry name" value="L domain-like"/>
    <property type="match status" value="1"/>
</dbReference>
<dbReference type="GO" id="GO:0006952">
    <property type="term" value="P:defense response"/>
    <property type="evidence" value="ECO:0007669"/>
    <property type="project" value="UniProtKB-KW"/>
</dbReference>
<organism evidence="9">
    <name type="scientific">Fagus sylvatica</name>
    <name type="common">Beechnut</name>
    <dbReference type="NCBI Taxonomy" id="28930"/>
    <lineage>
        <taxon>Eukaryota</taxon>
        <taxon>Viridiplantae</taxon>
        <taxon>Streptophyta</taxon>
        <taxon>Embryophyta</taxon>
        <taxon>Tracheophyta</taxon>
        <taxon>Spermatophyta</taxon>
        <taxon>Magnoliopsida</taxon>
        <taxon>eudicotyledons</taxon>
        <taxon>Gunneridae</taxon>
        <taxon>Pentapetalae</taxon>
        <taxon>rosids</taxon>
        <taxon>fabids</taxon>
        <taxon>Fagales</taxon>
        <taxon>Fagaceae</taxon>
        <taxon>Fagus</taxon>
    </lineage>
</organism>
<dbReference type="SUPFAM" id="SSF46785">
    <property type="entry name" value="Winged helix' DNA-binding domain"/>
    <property type="match status" value="1"/>
</dbReference>
<evidence type="ECO:0000256" key="4">
    <source>
        <dbReference type="ARBA" id="ARBA00022801"/>
    </source>
</evidence>
<dbReference type="InterPro" id="IPR032675">
    <property type="entry name" value="LRR_dom_sf"/>
</dbReference>
<evidence type="ECO:0000256" key="6">
    <source>
        <dbReference type="ARBA" id="ARBA00023027"/>
    </source>
</evidence>
<keyword evidence="3" id="KW-0677">Repeat</keyword>
<dbReference type="Pfam" id="PF13855">
    <property type="entry name" value="LRR_8"/>
    <property type="match status" value="1"/>
</dbReference>
<keyword evidence="2" id="KW-0433">Leucine-rich repeat</keyword>
<dbReference type="SMART" id="SM00255">
    <property type="entry name" value="TIR"/>
    <property type="match status" value="1"/>
</dbReference>
<dbReference type="Pfam" id="PF07725">
    <property type="entry name" value="LRR_3"/>
    <property type="match status" value="1"/>
</dbReference>
<name>A0A2N9FW99_FAGSY</name>
<evidence type="ECO:0000256" key="1">
    <source>
        <dbReference type="ARBA" id="ARBA00011982"/>
    </source>
</evidence>
<evidence type="ECO:0000259" key="8">
    <source>
        <dbReference type="PROSITE" id="PS50104"/>
    </source>
</evidence>
<dbReference type="Pfam" id="PF23286">
    <property type="entry name" value="LRR_13"/>
    <property type="match status" value="1"/>
</dbReference>
<keyword evidence="5" id="KW-0611">Plant defense</keyword>
<protein>
    <recommendedName>
        <fullName evidence="1">ADP-ribosyl cyclase/cyclic ADP-ribose hydrolase</fullName>
        <ecNumber evidence="1">3.2.2.6</ecNumber>
    </recommendedName>
</protein>
<proteinExistence type="predicted"/>
<dbReference type="InterPro" id="IPR001611">
    <property type="entry name" value="Leu-rich_rpt"/>
</dbReference>
<dbReference type="PANTHER" id="PTHR11017">
    <property type="entry name" value="LEUCINE-RICH REPEAT-CONTAINING PROTEIN"/>
    <property type="match status" value="1"/>
</dbReference>
<comment type="catalytic activity">
    <reaction evidence="7">
        <text>NAD(+) + H2O = ADP-D-ribose + nicotinamide + H(+)</text>
        <dbReference type="Rhea" id="RHEA:16301"/>
        <dbReference type="ChEBI" id="CHEBI:15377"/>
        <dbReference type="ChEBI" id="CHEBI:15378"/>
        <dbReference type="ChEBI" id="CHEBI:17154"/>
        <dbReference type="ChEBI" id="CHEBI:57540"/>
        <dbReference type="ChEBI" id="CHEBI:57967"/>
        <dbReference type="EC" id="3.2.2.6"/>
    </reaction>
    <physiologicalReaction direction="left-to-right" evidence="7">
        <dbReference type="Rhea" id="RHEA:16302"/>
    </physiologicalReaction>
</comment>
<dbReference type="PROSITE" id="PS51450">
    <property type="entry name" value="LRR"/>
    <property type="match status" value="1"/>
</dbReference>
<dbReference type="AlphaFoldDB" id="A0A2N9FW99"/>
<dbReference type="GO" id="GO:0061809">
    <property type="term" value="F:NAD+ nucleosidase activity, cyclic ADP-ribose generating"/>
    <property type="evidence" value="ECO:0007669"/>
    <property type="project" value="UniProtKB-EC"/>
</dbReference>
<evidence type="ECO:0000256" key="5">
    <source>
        <dbReference type="ARBA" id="ARBA00022821"/>
    </source>
</evidence>
<dbReference type="EC" id="3.2.2.6" evidence="1"/>
<dbReference type="InterPro" id="IPR044974">
    <property type="entry name" value="Disease_R_plants"/>
</dbReference>
<dbReference type="SUPFAM" id="SSF52200">
    <property type="entry name" value="Toll/Interleukin receptor TIR domain"/>
    <property type="match status" value="1"/>
</dbReference>
<reference evidence="9" key="1">
    <citation type="submission" date="2018-02" db="EMBL/GenBank/DDBJ databases">
        <authorList>
            <person name="Cohen D.B."/>
            <person name="Kent A.D."/>
        </authorList>
    </citation>
    <scope>NUCLEOTIDE SEQUENCE</scope>
</reference>
<dbReference type="Gene3D" id="3.80.10.10">
    <property type="entry name" value="Ribonuclease Inhibitor"/>
    <property type="match status" value="2"/>
</dbReference>
<dbReference type="InterPro" id="IPR058546">
    <property type="entry name" value="RPS4B/Roq1-like_LRR"/>
</dbReference>
<dbReference type="Gene3D" id="3.40.50.10140">
    <property type="entry name" value="Toll/interleukin-1 receptor homology (TIR) domain"/>
    <property type="match status" value="1"/>
</dbReference>
<dbReference type="PANTHER" id="PTHR11017:SF559">
    <property type="entry name" value="DISEASE RESISTANCE PROTEIN CHL1"/>
    <property type="match status" value="1"/>
</dbReference>
<dbReference type="InterPro" id="IPR035897">
    <property type="entry name" value="Toll_tir_struct_dom_sf"/>
</dbReference>
<dbReference type="InterPro" id="IPR000157">
    <property type="entry name" value="TIR_dom"/>
</dbReference>
<dbReference type="InterPro" id="IPR002182">
    <property type="entry name" value="NB-ARC"/>
</dbReference>
<evidence type="ECO:0000313" key="9">
    <source>
        <dbReference type="EMBL" id="SPC91064.1"/>
    </source>
</evidence>
<dbReference type="Pfam" id="PF00931">
    <property type="entry name" value="NB-ARC"/>
    <property type="match status" value="1"/>
</dbReference>
<evidence type="ECO:0000256" key="2">
    <source>
        <dbReference type="ARBA" id="ARBA00022614"/>
    </source>
</evidence>
<dbReference type="PROSITE" id="PS50104">
    <property type="entry name" value="TIR"/>
    <property type="match status" value="1"/>
</dbReference>
<dbReference type="Pfam" id="PF01582">
    <property type="entry name" value="TIR"/>
    <property type="match status" value="1"/>
</dbReference>
<keyword evidence="4" id="KW-0378">Hydrolase</keyword>
<dbReference type="InterPro" id="IPR036390">
    <property type="entry name" value="WH_DNA-bd_sf"/>
</dbReference>
<dbReference type="InterPro" id="IPR042197">
    <property type="entry name" value="Apaf_helical"/>
</dbReference>
<dbReference type="InterPro" id="IPR058192">
    <property type="entry name" value="WHD_ROQ1-like"/>
</dbReference>
<evidence type="ECO:0000256" key="7">
    <source>
        <dbReference type="ARBA" id="ARBA00047304"/>
    </source>
</evidence>
<dbReference type="InterPro" id="IPR011713">
    <property type="entry name" value="Leu-rich_rpt_3"/>
</dbReference>
<dbReference type="GO" id="GO:0007165">
    <property type="term" value="P:signal transduction"/>
    <property type="evidence" value="ECO:0007669"/>
    <property type="project" value="InterPro"/>
</dbReference>
<evidence type="ECO:0000256" key="3">
    <source>
        <dbReference type="ARBA" id="ARBA00022737"/>
    </source>
</evidence>
<dbReference type="EMBL" id="OIVN01001201">
    <property type="protein sequence ID" value="SPC91064.1"/>
    <property type="molecule type" value="Genomic_DNA"/>
</dbReference>
<dbReference type="PRINTS" id="PR00364">
    <property type="entry name" value="DISEASERSIST"/>
</dbReference>
<dbReference type="Gene3D" id="1.10.8.430">
    <property type="entry name" value="Helical domain of apoptotic protease-activating factors"/>
    <property type="match status" value="1"/>
</dbReference>
<feature type="domain" description="TIR" evidence="8">
    <location>
        <begin position="16"/>
        <end position="182"/>
    </location>
</feature>
<accession>A0A2N9FW99</accession>
<dbReference type="SUPFAM" id="SSF52540">
    <property type="entry name" value="P-loop containing nucleoside triphosphate hydrolases"/>
    <property type="match status" value="1"/>
</dbReference>
<dbReference type="Gene3D" id="3.40.50.300">
    <property type="entry name" value="P-loop containing nucleotide triphosphate hydrolases"/>
    <property type="match status" value="1"/>
</dbReference>
<dbReference type="Pfam" id="PF20160">
    <property type="entry name" value="C-JID"/>
    <property type="match status" value="1"/>
</dbReference>
<dbReference type="SMART" id="SM00369">
    <property type="entry name" value="LRR_TYP"/>
    <property type="match status" value="4"/>
</dbReference>
<dbReference type="FunFam" id="3.40.50.10140:FF:000007">
    <property type="entry name" value="Disease resistance protein (TIR-NBS-LRR class)"/>
    <property type="match status" value="1"/>
</dbReference>
<dbReference type="Pfam" id="PF23282">
    <property type="entry name" value="WHD_ROQ1"/>
    <property type="match status" value="1"/>
</dbReference>
<gene>
    <name evidence="9" type="ORF">FSB_LOCUS18946</name>
</gene>
<dbReference type="GO" id="GO:0043531">
    <property type="term" value="F:ADP binding"/>
    <property type="evidence" value="ECO:0007669"/>
    <property type="project" value="InterPro"/>
</dbReference>
<sequence length="1258" mass="142522">MATQTTSSSSSSSSSWKYDVFLSFCGVDTRKNFTDHLYTALELKGISTFRDDEKLERGKYIAPELLKAIEESKYAIIVLSSNYASSRWCLIELAKIVGCLKENRLTVLPVFHYVDPSDVRNQTGTLIEAFAKHEKDPKINIEDVQEWKAALKEVGNISGWHLHDRHESIVIQKIVGRIFSELNLKFSSASKEGLVGIASRVEEMLDLYLGVGLGGVCFVGICGMGGSGKTTLAEEIYQSISGNFEASCFIYNVREETEKKGLVFLQQQILCRILMAKEINIWDLRGGIDLIGNRLRNKKVLIVLDDVDGEKQLEALAGKHDWFGDGSRIIVTSRESHLLRRHGVDDVYTTEVLNDDEALELFSWRAFRKPHPEENYVDLSKDFVNYTNGLPLALKVLGSLLFGRSMDAWKSARDQLKVEPNSNIVDILKISFDGLMDTQKQLFLDIACFFKGEDKDCIRDILESFGYYPDYNLDVLVDKSLIFIEEEGTLWMHDLLQDMGKEIVRRESPKEPGGRSRLWLYEDVLHVLKNNSGTEVVEGIMVNTPNEKEEHLSAEAFSKMKKLRLLKIGNLQLPHDLIKGNVQFPQDLVRCNVQLPQGLDYLSNELRVLEWHGYPLKSMPTNFQPNQLVELRMRCSRIKQLWKGTVILDVLKVMDLSDSQYLIETPEFSGIPNLKLLILQRCTRLSKIHASLGNLKWLIRLDLNGCKHLESLPHKINLESLEVFILSDCSRLKKFPEIVGNMSRLLALYLNETAIKTLPLSVEHLTSLITLELRHCKNLSSLPNAICSLASLKTLNLSGCSKLDELPENLGNIKGLENLYVSGTAITRLPSSVVLLKNLKVLSLCGCEGLSSESSKNLLSFPLMRRRRPNPMSMLEHSLSGLWSLTHLNLSYCNLRAIPDVFFHLSSLTFLDLQGNNFVCLPKSIIRLSKLGQLYLSGCTDLRLLPELPSNIFYVAANECRSLETLSIRPKDDSPLILSLINCLKLIENQDYDDFLLSMLRCYLRMEHSKKIQKNPFLIIPGSEIPKWFSHQKVGASMNLQVPSDLFYKCMGIAVCVVYVFRQHHPLDLRIGGSFEFTHYLRCSIKVNRVELNRGGSIRLPEECSKIESHHLLLRFKSFSRENHKKALSQSDANEFIQIEIKFELRGPGLEITKCGAHLVYEEDLNQTMGGCSITPYENDIDDSAKDNLIKRSRDDYDGDELVGPLNSNDVDVPHPKRIRLPNLIERFIPRLGNWIGNSSTQGQLGNSGCEEEEEGSQ</sequence>
<keyword evidence="6" id="KW-0520">NAD</keyword>
<dbReference type="InterPro" id="IPR003591">
    <property type="entry name" value="Leu-rich_rpt_typical-subtyp"/>
</dbReference>